<dbReference type="InterPro" id="IPR011006">
    <property type="entry name" value="CheY-like_superfamily"/>
</dbReference>
<dbReference type="GO" id="GO:0000155">
    <property type="term" value="F:phosphorelay sensor kinase activity"/>
    <property type="evidence" value="ECO:0007669"/>
    <property type="project" value="InterPro"/>
</dbReference>
<dbReference type="CDD" id="cd00082">
    <property type="entry name" value="HisKA"/>
    <property type="match status" value="1"/>
</dbReference>
<feature type="domain" description="Response regulatory" evidence="2">
    <location>
        <begin position="81"/>
        <end position="196"/>
    </location>
</feature>
<accession>A0A0F9AB82</accession>
<dbReference type="SUPFAM" id="SSF52172">
    <property type="entry name" value="CheY-like"/>
    <property type="match status" value="1"/>
</dbReference>
<dbReference type="InterPro" id="IPR003661">
    <property type="entry name" value="HisK_dim/P_dom"/>
</dbReference>
<evidence type="ECO:0000256" key="1">
    <source>
        <dbReference type="ARBA" id="ARBA00022553"/>
    </source>
</evidence>
<dbReference type="Pfam" id="PF00072">
    <property type="entry name" value="Response_reg"/>
    <property type="match status" value="1"/>
</dbReference>
<dbReference type="InterPro" id="IPR036097">
    <property type="entry name" value="HisK_dim/P_sf"/>
</dbReference>
<dbReference type="EMBL" id="LAZR01055713">
    <property type="protein sequence ID" value="KKK75764.1"/>
    <property type="molecule type" value="Genomic_DNA"/>
</dbReference>
<evidence type="ECO:0000313" key="3">
    <source>
        <dbReference type="EMBL" id="KKK75764.1"/>
    </source>
</evidence>
<gene>
    <name evidence="3" type="ORF">LCGC14_2870440</name>
</gene>
<feature type="non-terminal residue" evidence="3">
    <location>
        <position position="1"/>
    </location>
</feature>
<dbReference type="PANTHER" id="PTHR44591">
    <property type="entry name" value="STRESS RESPONSE REGULATOR PROTEIN 1"/>
    <property type="match status" value="1"/>
</dbReference>
<dbReference type="PROSITE" id="PS50110">
    <property type="entry name" value="RESPONSE_REGULATORY"/>
    <property type="match status" value="1"/>
</dbReference>
<dbReference type="SUPFAM" id="SSF47384">
    <property type="entry name" value="Homodimeric domain of signal transducing histidine kinase"/>
    <property type="match status" value="1"/>
</dbReference>
<proteinExistence type="predicted"/>
<name>A0A0F9AB82_9ZZZZ</name>
<evidence type="ECO:0000259" key="2">
    <source>
        <dbReference type="PROSITE" id="PS50110"/>
    </source>
</evidence>
<protein>
    <recommendedName>
        <fullName evidence="2">Response regulatory domain-containing protein</fullName>
    </recommendedName>
</protein>
<dbReference type="InterPro" id="IPR050595">
    <property type="entry name" value="Bact_response_regulator"/>
</dbReference>
<dbReference type="CDD" id="cd17574">
    <property type="entry name" value="REC_OmpR"/>
    <property type="match status" value="1"/>
</dbReference>
<dbReference type="SMART" id="SM00448">
    <property type="entry name" value="REC"/>
    <property type="match status" value="1"/>
</dbReference>
<dbReference type="Gene3D" id="3.40.50.2300">
    <property type="match status" value="1"/>
</dbReference>
<keyword evidence="1" id="KW-0597">Phosphoprotein</keyword>
<sequence length="196" mass="22908">FFIEFKEKSRLFKTTTQISHELKESLTIIKGYSQILFEDFKDKLDWDITVKLKTIYDQSLVLENKIVTNLEKPGTEDFPYDILIIEDDLLTVGLLVDFFGRKGYSCKYFTSGAEALEEIQKHTPKLILLDIILPDIDGYQICRELKLKKNRNRIPIFYITAVTGSEVRSKIEETGADGYFLKPFDFTKFNELFDYL</sequence>
<organism evidence="3">
    <name type="scientific">marine sediment metagenome</name>
    <dbReference type="NCBI Taxonomy" id="412755"/>
    <lineage>
        <taxon>unclassified sequences</taxon>
        <taxon>metagenomes</taxon>
        <taxon>ecological metagenomes</taxon>
    </lineage>
</organism>
<dbReference type="Gene3D" id="1.10.287.130">
    <property type="match status" value="1"/>
</dbReference>
<reference evidence="3" key="1">
    <citation type="journal article" date="2015" name="Nature">
        <title>Complex archaea that bridge the gap between prokaryotes and eukaryotes.</title>
        <authorList>
            <person name="Spang A."/>
            <person name="Saw J.H."/>
            <person name="Jorgensen S.L."/>
            <person name="Zaremba-Niedzwiedzka K."/>
            <person name="Martijn J."/>
            <person name="Lind A.E."/>
            <person name="van Eijk R."/>
            <person name="Schleper C."/>
            <person name="Guy L."/>
            <person name="Ettema T.J."/>
        </authorList>
    </citation>
    <scope>NUCLEOTIDE SEQUENCE</scope>
</reference>
<dbReference type="PANTHER" id="PTHR44591:SF3">
    <property type="entry name" value="RESPONSE REGULATORY DOMAIN-CONTAINING PROTEIN"/>
    <property type="match status" value="1"/>
</dbReference>
<comment type="caution">
    <text evidence="3">The sequence shown here is derived from an EMBL/GenBank/DDBJ whole genome shotgun (WGS) entry which is preliminary data.</text>
</comment>
<dbReference type="InterPro" id="IPR001789">
    <property type="entry name" value="Sig_transdc_resp-reg_receiver"/>
</dbReference>
<dbReference type="AlphaFoldDB" id="A0A0F9AB82"/>